<accession>A0A140CZC5</accession>
<reference evidence="9" key="1">
    <citation type="submission" date="2015-09" db="EMBL/GenBank/DDBJ databases">
        <title>Cloned, expression and purification of effector RXLR128001 in Phytophthora capsici.</title>
        <authorList>
            <person name="Zhang Z.-W."/>
            <person name="Wang X.-M."/>
        </authorList>
    </citation>
    <scope>NUCLEOTIDE SEQUENCE</scope>
    <source>
        <strain evidence="9">SD33</strain>
    </source>
</reference>
<evidence type="ECO:0000256" key="3">
    <source>
        <dbReference type="ARBA" id="ARBA00010400"/>
    </source>
</evidence>
<organism evidence="9">
    <name type="scientific">Phytophthora capsici</name>
    <dbReference type="NCBI Taxonomy" id="4784"/>
    <lineage>
        <taxon>Eukaryota</taxon>
        <taxon>Sar</taxon>
        <taxon>Stramenopiles</taxon>
        <taxon>Oomycota</taxon>
        <taxon>Peronosporomycetes</taxon>
        <taxon>Peronosporales</taxon>
        <taxon>Peronosporaceae</taxon>
        <taxon>Phytophthora</taxon>
    </lineage>
</organism>
<keyword evidence="4" id="KW-0964">Secreted</keyword>
<evidence type="ECO:0000259" key="8">
    <source>
        <dbReference type="Pfam" id="PF22748"/>
    </source>
</evidence>
<dbReference type="VEuPathDB" id="FungiDB:DVH05_021489"/>
<sequence>MRLLYLAGVAILAFIAGDATGAKVLVPDDSDHNRAQAASASVVSTTRLLRTRSVIDEERAGGISASASDKLAKLFKSTKVTDEQLQQWLNKGKTAESVFYRMNLENTLYTRVFKSPQFPRWLQYADDLSASGKGSSAISILSTKYGDEKLYQMIGWAKKESSTKVLGTRLQTEQLEHWVKVGKDPEEVFKLYDLNYAGRRILSNSQFSAWMKYVDDLNAKNEGAFVSIIPTLRKYFSDDDLFKIALAAKRSGETEAMGTKLDDAFVQFWIHRKETPDNVLVELGLKKSMETLLENPLLNILTKYTETYNVNYAVKKTTVVETLTRTFDDETVARMLLAGREKSTTKKIAKQFQADQLEMWVNSGQSVDDVYKLLNLPSRRDLLVDFGNQKLFDTWLTFMNAVSVKTPEKTSAIFSKLATSFEDRPMMQILEAANKFSSMEKAATKLQLEKAQSIFSTGVSPRKAFKMVALDNVGDSVLSSPLLKKWMLYVEDFNKKNPGKEESWFLPLRVNYQNLGRTIDKAMKDPSTVKLAQLVQKENMKEWLERWKYSPNMAFRELHLNKAGEKVFSAPNFELWVKYLDDWNQAYPSKKETMIDGFRGNYHDLDLVPMLAAAEKAPSTKKLASELKDALVDKWVAEKKTLAYVKSWLKGISSSDDMLERFTAKLNSV</sequence>
<protein>
    <submittedName>
        <fullName evidence="9">RxLR128</fullName>
    </submittedName>
</protein>
<dbReference type="VEuPathDB" id="FungiDB:DVH05_000446"/>
<dbReference type="Pfam" id="PF22748">
    <property type="entry name" value="PexRD54_WY"/>
    <property type="match status" value="1"/>
</dbReference>
<dbReference type="AlphaFoldDB" id="A0A140CZC5"/>
<evidence type="ECO:0000256" key="4">
    <source>
        <dbReference type="ARBA" id="ARBA00022525"/>
    </source>
</evidence>
<feature type="domain" description="RxLR effector PexRD54 WY" evidence="8">
    <location>
        <begin position="173"/>
        <end position="214"/>
    </location>
</feature>
<evidence type="ECO:0000256" key="6">
    <source>
        <dbReference type="ARBA" id="ARBA00023026"/>
    </source>
</evidence>
<dbReference type="GO" id="GO:0005576">
    <property type="term" value="C:extracellular region"/>
    <property type="evidence" value="ECO:0007669"/>
    <property type="project" value="UniProtKB-SubCell"/>
</dbReference>
<feature type="chain" id="PRO_5007301893" evidence="7">
    <location>
        <begin position="22"/>
        <end position="669"/>
    </location>
</feature>
<keyword evidence="5 7" id="KW-0732">Signal</keyword>
<evidence type="ECO:0000256" key="5">
    <source>
        <dbReference type="ARBA" id="ARBA00022729"/>
    </source>
</evidence>
<proteinExistence type="inferred from homology"/>
<dbReference type="InterPro" id="IPR031825">
    <property type="entry name" value="RXLR"/>
</dbReference>
<evidence type="ECO:0000256" key="1">
    <source>
        <dbReference type="ARBA" id="ARBA00004340"/>
    </source>
</evidence>
<keyword evidence="6" id="KW-0843">Virulence</keyword>
<dbReference type="Pfam" id="PF16810">
    <property type="entry name" value="RXLR"/>
    <property type="match status" value="1"/>
</dbReference>
<evidence type="ECO:0000256" key="7">
    <source>
        <dbReference type="SAM" id="SignalP"/>
    </source>
</evidence>
<comment type="similarity">
    <text evidence="3">Belongs to the RxLR effector family.</text>
</comment>
<feature type="signal peptide" evidence="7">
    <location>
        <begin position="1"/>
        <end position="21"/>
    </location>
</feature>
<evidence type="ECO:0000256" key="2">
    <source>
        <dbReference type="ARBA" id="ARBA00004613"/>
    </source>
</evidence>
<name>A0A140CZC5_PHYCP</name>
<evidence type="ECO:0000313" key="9">
    <source>
        <dbReference type="EMBL" id="AMJ52088.1"/>
    </source>
</evidence>
<dbReference type="InterPro" id="IPR054463">
    <property type="entry name" value="PexRD54_WY"/>
</dbReference>
<comment type="subcellular location">
    <subcellularLocation>
        <location evidence="1">Host cell</location>
    </subcellularLocation>
    <subcellularLocation>
        <location evidence="2">Secreted</location>
    </subcellularLocation>
</comment>
<dbReference type="EMBL" id="KT726224">
    <property type="protein sequence ID" value="AMJ52088.1"/>
    <property type="molecule type" value="Genomic_DNA"/>
</dbReference>
<dbReference type="GO" id="GO:0043657">
    <property type="term" value="C:host cell"/>
    <property type="evidence" value="ECO:0007669"/>
    <property type="project" value="UniProtKB-SubCell"/>
</dbReference>